<comment type="caution">
    <text evidence="1">The sequence shown here is derived from an EMBL/GenBank/DDBJ whole genome shotgun (WGS) entry which is preliminary data.</text>
</comment>
<reference evidence="1 2" key="1">
    <citation type="submission" date="2016-04" db="EMBL/GenBank/DDBJ databases">
        <title>Draft Genome Sequences of Staphylococcus capitis Strain H36, S. capitis Strain H65, S. cohnii Strain H62, S. hominis Strain H69, Mycobacterium iranicum Strain H39, Plantibacter sp. Strain H53, Pseudomonas oryzihabitans Strain H72, and Microbacterium sp. Strain H83, isolated from residential settings.</title>
        <authorList>
            <person name="Lymperopoulou D."/>
            <person name="Adams R.I."/>
            <person name="Lindow S."/>
            <person name="Coil D.A."/>
            <person name="Jospin G."/>
            <person name="Eisen J.A."/>
        </authorList>
    </citation>
    <scope>NUCLEOTIDE SEQUENCE [LARGE SCALE GENOMIC DNA]</scope>
    <source>
        <strain evidence="1 2">H72</strain>
    </source>
</reference>
<dbReference type="RefSeq" id="WP_064306980.1">
    <property type="nucleotide sequence ID" value="NZ_FMWB01000036.1"/>
</dbReference>
<organism evidence="1 2">
    <name type="scientific">Pseudomonas oryzihabitans</name>
    <dbReference type="NCBI Taxonomy" id="47885"/>
    <lineage>
        <taxon>Bacteria</taxon>
        <taxon>Pseudomonadati</taxon>
        <taxon>Pseudomonadota</taxon>
        <taxon>Gammaproteobacteria</taxon>
        <taxon>Pseudomonadales</taxon>
        <taxon>Pseudomonadaceae</taxon>
        <taxon>Pseudomonas</taxon>
    </lineage>
</organism>
<gene>
    <name evidence="1" type="ORF">A4V15_11970</name>
</gene>
<proteinExistence type="predicted"/>
<dbReference type="EMBL" id="LWCR01000003">
    <property type="protein sequence ID" value="OAN31770.1"/>
    <property type="molecule type" value="Genomic_DNA"/>
</dbReference>
<accession>A0A178LKY3</accession>
<dbReference type="AlphaFoldDB" id="A0A178LKY3"/>
<dbReference type="OrthoDB" id="6921069at2"/>
<name>A0A178LKY3_9PSED</name>
<protein>
    <submittedName>
        <fullName evidence="1">Uncharacterized protein</fullName>
    </submittedName>
</protein>
<evidence type="ECO:0000313" key="1">
    <source>
        <dbReference type="EMBL" id="OAN31770.1"/>
    </source>
</evidence>
<dbReference type="Proteomes" id="UP000078356">
    <property type="component" value="Unassembled WGS sequence"/>
</dbReference>
<evidence type="ECO:0000313" key="2">
    <source>
        <dbReference type="Proteomes" id="UP000078356"/>
    </source>
</evidence>
<sequence>MTDIVPVLLVLAVGWVIWSAITGGHKRSERTEPMVASVDVDDDIQLDSPLRAVPVKAAPSLVIERDVASQPRLRGATRESQLPKGIDYSGYEAPTWQRRGVDVQGLIMDCPPTGE</sequence>